<evidence type="ECO:0008006" key="15">
    <source>
        <dbReference type="Google" id="ProtNLM"/>
    </source>
</evidence>
<dbReference type="STRING" id="1577792.QX51_16810"/>
<dbReference type="InterPro" id="IPR012338">
    <property type="entry name" value="Beta-lactam/transpept-like"/>
</dbReference>
<feature type="transmembrane region" description="Helical" evidence="10">
    <location>
        <begin position="192"/>
        <end position="213"/>
    </location>
</feature>
<dbReference type="InterPro" id="IPR018044">
    <property type="entry name" value="Peptidase_S11"/>
</dbReference>
<keyword evidence="3" id="KW-0378">Hydrolase</keyword>
<feature type="domain" description="VanZ-like" evidence="12">
    <location>
        <begin position="54"/>
        <end position="171"/>
    </location>
</feature>
<keyword evidence="10" id="KW-0472">Membrane</keyword>
<keyword evidence="6" id="KW-0961">Cell wall biogenesis/degradation</keyword>
<feature type="active site" description="Acyl-ester intermediate" evidence="7">
    <location>
        <position position="248"/>
    </location>
</feature>
<dbReference type="EMBL" id="JWHR01000134">
    <property type="protein sequence ID" value="KHS55899.1"/>
    <property type="molecule type" value="Genomic_DNA"/>
</dbReference>
<dbReference type="PANTHER" id="PTHR21581:SF6">
    <property type="entry name" value="TRAFFICKING PROTEIN PARTICLE COMPLEX SUBUNIT 12"/>
    <property type="match status" value="1"/>
</dbReference>
<dbReference type="InterPro" id="IPR001967">
    <property type="entry name" value="Peptidase_S11_N"/>
</dbReference>
<dbReference type="GO" id="GO:0071555">
    <property type="term" value="P:cell wall organization"/>
    <property type="evidence" value="ECO:0007669"/>
    <property type="project" value="UniProtKB-KW"/>
</dbReference>
<evidence type="ECO:0000256" key="1">
    <source>
        <dbReference type="ARBA" id="ARBA00007164"/>
    </source>
</evidence>
<dbReference type="SUPFAM" id="SSF56601">
    <property type="entry name" value="beta-lactamase/transpeptidase-like"/>
    <property type="match status" value="1"/>
</dbReference>
<keyword evidence="4" id="KW-0133">Cell shape</keyword>
<evidence type="ECO:0000259" key="12">
    <source>
        <dbReference type="Pfam" id="PF04892"/>
    </source>
</evidence>
<evidence type="ECO:0000259" key="11">
    <source>
        <dbReference type="Pfam" id="PF00768"/>
    </source>
</evidence>
<feature type="transmembrane region" description="Helical" evidence="10">
    <location>
        <begin position="45"/>
        <end position="66"/>
    </location>
</feature>
<feature type="transmembrane region" description="Helical" evidence="10">
    <location>
        <begin position="151"/>
        <end position="171"/>
    </location>
</feature>
<feature type="transmembrane region" description="Helical" evidence="10">
    <location>
        <begin position="125"/>
        <end position="145"/>
    </location>
</feature>
<keyword evidence="5" id="KW-0573">Peptidoglycan synthesis</keyword>
<name>A0A0B3VTF9_9FIRM</name>
<organism evidence="13 14">
    <name type="scientific">Terrisporobacter othiniensis</name>
    <dbReference type="NCBI Taxonomy" id="1577792"/>
    <lineage>
        <taxon>Bacteria</taxon>
        <taxon>Bacillati</taxon>
        <taxon>Bacillota</taxon>
        <taxon>Clostridia</taxon>
        <taxon>Peptostreptococcales</taxon>
        <taxon>Peptostreptococcaceae</taxon>
        <taxon>Terrisporobacter</taxon>
    </lineage>
</organism>
<accession>A0A0B3VTF9</accession>
<feature type="active site" evidence="7">
    <location>
        <position position="305"/>
    </location>
</feature>
<feature type="transmembrane region" description="Helical" evidence="10">
    <location>
        <begin position="15"/>
        <end position="33"/>
    </location>
</feature>
<dbReference type="Proteomes" id="UP000031189">
    <property type="component" value="Unassembled WGS sequence"/>
</dbReference>
<keyword evidence="14" id="KW-1185">Reference proteome</keyword>
<comment type="similarity">
    <text evidence="1 9">Belongs to the peptidase S11 family.</text>
</comment>
<evidence type="ECO:0000313" key="14">
    <source>
        <dbReference type="Proteomes" id="UP000031189"/>
    </source>
</evidence>
<keyword evidence="10" id="KW-1133">Transmembrane helix</keyword>
<gene>
    <name evidence="13" type="ORF">QX51_16810</name>
</gene>
<dbReference type="GO" id="GO:0009002">
    <property type="term" value="F:serine-type D-Ala-D-Ala carboxypeptidase activity"/>
    <property type="evidence" value="ECO:0007669"/>
    <property type="project" value="InterPro"/>
</dbReference>
<evidence type="ECO:0000256" key="8">
    <source>
        <dbReference type="PIRSR" id="PIRSR618044-2"/>
    </source>
</evidence>
<keyword evidence="10" id="KW-0812">Transmembrane</keyword>
<evidence type="ECO:0000256" key="6">
    <source>
        <dbReference type="ARBA" id="ARBA00023316"/>
    </source>
</evidence>
<evidence type="ECO:0000256" key="10">
    <source>
        <dbReference type="SAM" id="Phobius"/>
    </source>
</evidence>
<evidence type="ECO:0000256" key="7">
    <source>
        <dbReference type="PIRSR" id="PIRSR618044-1"/>
    </source>
</evidence>
<dbReference type="InterPro" id="IPR006976">
    <property type="entry name" value="VanZ-like"/>
</dbReference>
<evidence type="ECO:0000256" key="2">
    <source>
        <dbReference type="ARBA" id="ARBA00022729"/>
    </source>
</evidence>
<proteinExistence type="inferred from homology"/>
<keyword evidence="2" id="KW-0732">Signal</keyword>
<feature type="active site" description="Proton acceptor" evidence="7">
    <location>
        <position position="251"/>
    </location>
</feature>
<evidence type="ECO:0000256" key="4">
    <source>
        <dbReference type="ARBA" id="ARBA00022960"/>
    </source>
</evidence>
<evidence type="ECO:0000256" key="5">
    <source>
        <dbReference type="ARBA" id="ARBA00022984"/>
    </source>
</evidence>
<feature type="domain" description="Peptidase S11 D-alanyl-D-alanine carboxypeptidase A N-terminal" evidence="11">
    <location>
        <begin position="215"/>
        <end position="456"/>
    </location>
</feature>
<reference evidence="13 14" key="1">
    <citation type="submission" date="2014-12" db="EMBL/GenBank/DDBJ databases">
        <title>Draft genome sequence of Terrisporobacter sp. 08-306576, isolated from the blood culture of a bacteremia patient.</title>
        <authorList>
            <person name="Lund L.C."/>
            <person name="Sydenham T.V."/>
            <person name="Hogh S.V."/>
            <person name="Skov M.N."/>
            <person name="Kemp M."/>
            <person name="Justesen U.S."/>
        </authorList>
    </citation>
    <scope>NUCLEOTIDE SEQUENCE [LARGE SCALE GENOMIC DNA]</scope>
    <source>
        <strain evidence="13 14">08-306576</strain>
    </source>
</reference>
<dbReference type="Gene3D" id="3.40.710.10">
    <property type="entry name" value="DD-peptidase/beta-lactamase superfamily"/>
    <property type="match status" value="1"/>
</dbReference>
<evidence type="ECO:0000256" key="9">
    <source>
        <dbReference type="RuleBase" id="RU004016"/>
    </source>
</evidence>
<dbReference type="AlphaFoldDB" id="A0A0B3VTF9"/>
<sequence>MLERKNCEMNFIENITIYIIPSLLICSIYNKINEKRNLENNKSGNIYKFIFILMTIYLSILLSYLISPTYGFSFEINWSKNLNINPLRIFDILCERPKSLIKYIIMFSPYGFLLPLLCGKINTGLKVILSGMILSFFIETFQLFLYKGTDVNHIILASIGTYIGYLIYKFLCLIYKFKIKSIDFKIYDNMKYLLCYFVLIFITVICGGLYINYKNSDNIQARNACLLDADNKSIIYSKSGDEKIAPASTTKMITALTVADYCNINEEVTVGDEIKFVFNDASKAGLKKGDVVTIKQLLDGLLLPSGNDAAYVLARYTGEKISNEKLSMEDAISNFMIYANKKAVSIGANNSNFIRPDGYDVSGQYTTAKDLACIGDEFMKSKLLSSIVSKYKLNDEYPNGSQVKYENTNELINPYSEYYYSDIKGLKTGSSLNAGKCVVSVADIDNKTYICVVMGSTDKGRWMDSLCLYQSIK</sequence>
<dbReference type="Pfam" id="PF04892">
    <property type="entry name" value="VanZ"/>
    <property type="match status" value="1"/>
</dbReference>
<feature type="binding site" evidence="8">
    <location>
        <position position="427"/>
    </location>
    <ligand>
        <name>substrate</name>
    </ligand>
</feature>
<feature type="transmembrane region" description="Helical" evidence="10">
    <location>
        <begin position="100"/>
        <end position="118"/>
    </location>
</feature>
<comment type="caution">
    <text evidence="13">The sequence shown here is derived from an EMBL/GenBank/DDBJ whole genome shotgun (WGS) entry which is preliminary data.</text>
</comment>
<dbReference type="GO" id="GO:0008360">
    <property type="term" value="P:regulation of cell shape"/>
    <property type="evidence" value="ECO:0007669"/>
    <property type="project" value="UniProtKB-KW"/>
</dbReference>
<dbReference type="PANTHER" id="PTHR21581">
    <property type="entry name" value="D-ALANYL-D-ALANINE CARBOXYPEPTIDASE"/>
    <property type="match status" value="1"/>
</dbReference>
<dbReference type="Pfam" id="PF00768">
    <property type="entry name" value="Peptidase_S11"/>
    <property type="match status" value="1"/>
</dbReference>
<dbReference type="OrthoDB" id="1701915at2"/>
<dbReference type="PRINTS" id="PR00725">
    <property type="entry name" value="DADACBPTASE1"/>
</dbReference>
<dbReference type="GO" id="GO:0009252">
    <property type="term" value="P:peptidoglycan biosynthetic process"/>
    <property type="evidence" value="ECO:0007669"/>
    <property type="project" value="UniProtKB-KW"/>
</dbReference>
<evidence type="ECO:0000256" key="3">
    <source>
        <dbReference type="ARBA" id="ARBA00022801"/>
    </source>
</evidence>
<evidence type="ECO:0000313" key="13">
    <source>
        <dbReference type="EMBL" id="KHS55899.1"/>
    </source>
</evidence>
<protein>
    <recommendedName>
        <fullName evidence="15">Peptidase S11 D-alanyl-D-alanine carboxypeptidase A N-terminal domain-containing protein</fullName>
    </recommendedName>
</protein>
<dbReference type="GO" id="GO:0006508">
    <property type="term" value="P:proteolysis"/>
    <property type="evidence" value="ECO:0007669"/>
    <property type="project" value="InterPro"/>
</dbReference>